<dbReference type="NCBIfam" id="NF001033">
    <property type="entry name" value="PRK00114.1"/>
    <property type="match status" value="1"/>
</dbReference>
<dbReference type="InterPro" id="IPR016154">
    <property type="entry name" value="Heat_shock_Hsp33_C"/>
</dbReference>
<evidence type="ECO:0000256" key="5">
    <source>
        <dbReference type="ARBA" id="ARBA00023284"/>
    </source>
</evidence>
<organism evidence="6 7">
    <name type="scientific">Paraphotobacterium marinum</name>
    <dbReference type="NCBI Taxonomy" id="1755811"/>
    <lineage>
        <taxon>Bacteria</taxon>
        <taxon>Pseudomonadati</taxon>
        <taxon>Pseudomonadota</taxon>
        <taxon>Gammaproteobacteria</taxon>
        <taxon>Vibrionales</taxon>
        <taxon>Vibrionaceae</taxon>
        <taxon>Paraphotobacterium</taxon>
    </lineage>
</organism>
<dbReference type="PANTHER" id="PTHR30111">
    <property type="entry name" value="33 KDA CHAPERONIN"/>
    <property type="match status" value="1"/>
</dbReference>
<proteinExistence type="predicted"/>
<keyword evidence="4" id="KW-0143">Chaperone</keyword>
<dbReference type="InterPro" id="IPR016153">
    <property type="entry name" value="Heat_shock_Hsp33_N"/>
</dbReference>
<dbReference type="SUPFAM" id="SSF118352">
    <property type="entry name" value="HSP33 redox switch-like"/>
    <property type="match status" value="1"/>
</dbReference>
<reference evidence="6 7" key="1">
    <citation type="journal article" date="2016" name="Int. J. Syst. Evol. Microbiol.">
        <title>Paraphotobacterium marinum gen. nov., sp. nov., a member of the family Vibrionaceae, isolated from surface seawater.</title>
        <authorList>
            <person name="Huang Z."/>
            <person name="Dong C."/>
            <person name="Shao Z."/>
        </authorList>
    </citation>
    <scope>NUCLEOTIDE SEQUENCE [LARGE SCALE GENOMIC DNA]</scope>
    <source>
        <strain evidence="6 7">NSCS20N07D</strain>
    </source>
</reference>
<evidence type="ECO:0000256" key="2">
    <source>
        <dbReference type="ARBA" id="ARBA00022833"/>
    </source>
</evidence>
<dbReference type="InterPro" id="IPR000397">
    <property type="entry name" value="Heat_shock_Hsp33"/>
</dbReference>
<dbReference type="GO" id="GO:0042026">
    <property type="term" value="P:protein refolding"/>
    <property type="evidence" value="ECO:0007669"/>
    <property type="project" value="TreeGrafter"/>
</dbReference>
<evidence type="ECO:0000256" key="3">
    <source>
        <dbReference type="ARBA" id="ARBA00023157"/>
    </source>
</evidence>
<evidence type="ECO:0000256" key="4">
    <source>
        <dbReference type="ARBA" id="ARBA00023186"/>
    </source>
</evidence>
<dbReference type="PIRSF" id="PIRSF005261">
    <property type="entry name" value="Heat_shock_Hsp33"/>
    <property type="match status" value="1"/>
</dbReference>
<gene>
    <name evidence="6" type="ORF">CF386_03650</name>
</gene>
<dbReference type="InterPro" id="IPR023212">
    <property type="entry name" value="Hsp33_helix_hairpin_bin_dom_sf"/>
</dbReference>
<dbReference type="Gene3D" id="3.90.1280.10">
    <property type="entry name" value="HSP33 redox switch-like"/>
    <property type="match status" value="1"/>
</dbReference>
<dbReference type="EMBL" id="CP022355">
    <property type="protein sequence ID" value="ASK78190.1"/>
    <property type="molecule type" value="Genomic_DNA"/>
</dbReference>
<keyword evidence="5" id="KW-0676">Redox-active center</keyword>
<dbReference type="Gene3D" id="3.55.30.10">
    <property type="entry name" value="Hsp33 domain"/>
    <property type="match status" value="1"/>
</dbReference>
<evidence type="ECO:0000313" key="6">
    <source>
        <dbReference type="EMBL" id="ASK78190.1"/>
    </source>
</evidence>
<keyword evidence="7" id="KW-1185">Reference proteome</keyword>
<dbReference type="RefSeq" id="WP_089073099.1">
    <property type="nucleotide sequence ID" value="NZ_CBCSAM010000010.1"/>
</dbReference>
<evidence type="ECO:0000256" key="1">
    <source>
        <dbReference type="ARBA" id="ARBA00022490"/>
    </source>
</evidence>
<dbReference type="OrthoDB" id="9793753at2"/>
<accession>A0A220VD21</accession>
<keyword evidence="1" id="KW-0963">Cytoplasm</keyword>
<dbReference type="KEGG" id="pmai:CF386_03650"/>
<dbReference type="GO" id="GO:0051082">
    <property type="term" value="F:unfolded protein binding"/>
    <property type="evidence" value="ECO:0007669"/>
    <property type="project" value="InterPro"/>
</dbReference>
<keyword evidence="2" id="KW-0862">Zinc</keyword>
<dbReference type="Pfam" id="PF01430">
    <property type="entry name" value="HSP33"/>
    <property type="match status" value="1"/>
</dbReference>
<name>A0A220VD21_9GAMM</name>
<protein>
    <submittedName>
        <fullName evidence="6">Redox-regulated molecular chaperone Hsp33</fullName>
    </submittedName>
</protein>
<dbReference type="SUPFAM" id="SSF64397">
    <property type="entry name" value="Hsp33 domain"/>
    <property type="match status" value="1"/>
</dbReference>
<keyword evidence="3" id="KW-1015">Disulfide bond</keyword>
<dbReference type="PANTHER" id="PTHR30111:SF1">
    <property type="entry name" value="33 KDA CHAPERONIN"/>
    <property type="match status" value="1"/>
</dbReference>
<dbReference type="Gene3D" id="1.10.287.480">
    <property type="entry name" value="helix hairpin bin"/>
    <property type="match status" value="1"/>
</dbReference>
<evidence type="ECO:0000313" key="7">
    <source>
        <dbReference type="Proteomes" id="UP000242175"/>
    </source>
</evidence>
<dbReference type="GO" id="GO:0044183">
    <property type="term" value="F:protein folding chaperone"/>
    <property type="evidence" value="ECO:0007669"/>
    <property type="project" value="TreeGrafter"/>
</dbReference>
<dbReference type="CDD" id="cd00498">
    <property type="entry name" value="Hsp33"/>
    <property type="match status" value="1"/>
</dbReference>
<dbReference type="AlphaFoldDB" id="A0A220VD21"/>
<dbReference type="GO" id="GO:0005737">
    <property type="term" value="C:cytoplasm"/>
    <property type="evidence" value="ECO:0007669"/>
    <property type="project" value="InterPro"/>
</dbReference>
<dbReference type="Proteomes" id="UP000242175">
    <property type="component" value="Chromosome large"/>
</dbReference>
<sequence length="286" mass="32377">MQESLTKFVFLNHQIKGEIIQVNKVFEEFTVHKNYPQPVKKILGELFIATNLMAATLKFKGKITTQIQGNGPLNLAVINTTNNFINKGTARYDTKLIKKDMSFKQLLGDAQLIVSIEPDQGEKYQGVIALDKDSLSDCIKQYFLQSEQIDTDLIIRVDANINNLAGILLQKLPSNSDSDITTDLNSFEHVLTLANTIKNDEIFELSPNDILYRLFNQEKVKVFESEAISFNCGCSQDKSDTVVRSLGLEEANKILSEQGKISIICEYCGKEYYFDKDKIEQLFISH</sequence>